<evidence type="ECO:0000313" key="2">
    <source>
        <dbReference type="Proteomes" id="UP000249056"/>
    </source>
</evidence>
<protein>
    <submittedName>
        <fullName evidence="1">Uncharacterized protein</fullName>
    </submittedName>
</protein>
<reference evidence="1 2" key="1">
    <citation type="submission" date="2018-06" db="EMBL/GenBank/DDBJ databases">
        <title>Genome Sequence of the Brown Rot Fungal Pathogen Monilinia fructigena.</title>
        <authorList>
            <person name="Landi L."/>
            <person name="De Miccolis Angelini R.M."/>
            <person name="Pollastro S."/>
            <person name="Abate D."/>
            <person name="Faretra F."/>
            <person name="Romanazzi G."/>
        </authorList>
    </citation>
    <scope>NUCLEOTIDE SEQUENCE [LARGE SCALE GENOMIC DNA]</scope>
    <source>
        <strain evidence="1 2">Mfrg269</strain>
    </source>
</reference>
<dbReference type="AlphaFoldDB" id="A0A395IY04"/>
<dbReference type="EMBL" id="QKRW01000011">
    <property type="protein sequence ID" value="RAL65170.1"/>
    <property type="molecule type" value="Genomic_DNA"/>
</dbReference>
<accession>A0A395IY04</accession>
<evidence type="ECO:0000313" key="1">
    <source>
        <dbReference type="EMBL" id="RAL65170.1"/>
    </source>
</evidence>
<proteinExistence type="predicted"/>
<dbReference type="Proteomes" id="UP000249056">
    <property type="component" value="Unassembled WGS sequence"/>
</dbReference>
<organism evidence="1 2">
    <name type="scientific">Monilinia fructigena</name>
    <dbReference type="NCBI Taxonomy" id="38457"/>
    <lineage>
        <taxon>Eukaryota</taxon>
        <taxon>Fungi</taxon>
        <taxon>Dikarya</taxon>
        <taxon>Ascomycota</taxon>
        <taxon>Pezizomycotina</taxon>
        <taxon>Leotiomycetes</taxon>
        <taxon>Helotiales</taxon>
        <taxon>Sclerotiniaceae</taxon>
        <taxon>Monilinia</taxon>
    </lineage>
</organism>
<name>A0A395IY04_9HELO</name>
<keyword evidence="2" id="KW-1185">Reference proteome</keyword>
<sequence>MKSRSAIKSSRQKSRHFPAGKAFFAPNTIVYAGQQESHESYQSSSSLISPGLEAFVESIARDTYFAMYGSLDQGISLALSKSGASMTLAKGKKRSTPLPTRVNTTIFLHMSGFINPESPLQVTVVFSLARITL</sequence>
<gene>
    <name evidence="1" type="ORF">DID88_001276</name>
</gene>
<comment type="caution">
    <text evidence="1">The sequence shown here is derived from an EMBL/GenBank/DDBJ whole genome shotgun (WGS) entry which is preliminary data.</text>
</comment>